<keyword evidence="3" id="KW-1185">Reference proteome</keyword>
<dbReference type="OrthoDB" id="981992at2"/>
<evidence type="ECO:0000313" key="2">
    <source>
        <dbReference type="EMBL" id="MUG24251.1"/>
    </source>
</evidence>
<protein>
    <submittedName>
        <fullName evidence="1">Uncharacterized protein</fullName>
    </submittedName>
</protein>
<gene>
    <name evidence="1" type="ORF">DJ90_3028</name>
    <name evidence="2" type="ORF">GNQ08_17860</name>
</gene>
<dbReference type="STRING" id="44252.DJ90_3028"/>
<reference evidence="2 4" key="2">
    <citation type="submission" date="2019-11" db="EMBL/GenBank/DDBJ databases">
        <title>Draft genome sequences of five Paenibacillus species of dairy origin.</title>
        <authorList>
            <person name="Olajide A.M."/>
            <person name="Chen S."/>
            <person name="Lapointe G."/>
        </authorList>
    </citation>
    <scope>NUCLEOTIDE SEQUENCE [LARGE SCALE GENOMIC DNA]</scope>
    <source>
        <strain evidence="2 4">3CT49</strain>
    </source>
</reference>
<evidence type="ECO:0000313" key="4">
    <source>
        <dbReference type="Proteomes" id="UP000442469"/>
    </source>
</evidence>
<dbReference type="RefSeq" id="WP_036624815.1">
    <property type="nucleotide sequence ID" value="NZ_BGML01000001.1"/>
</dbReference>
<dbReference type="GeneID" id="77008704"/>
<accession>A0A090Y2X8</accession>
<evidence type="ECO:0000313" key="3">
    <source>
        <dbReference type="Proteomes" id="UP000029278"/>
    </source>
</evidence>
<evidence type="ECO:0000313" key="1">
    <source>
        <dbReference type="EMBL" id="KFM93063.1"/>
    </source>
</evidence>
<dbReference type="EMBL" id="JMQA01000053">
    <property type="protein sequence ID" value="KFM93063.1"/>
    <property type="molecule type" value="Genomic_DNA"/>
</dbReference>
<dbReference type="Proteomes" id="UP000442469">
    <property type="component" value="Unassembled WGS sequence"/>
</dbReference>
<sequence>MRKTCKCGVTLSDTIVPNNVVFWTYKATEKNQLIKNFEGEFTDLTQIAIWYCEECKRFYYWGDDGKVYTYALRNEEVLDYHNIDWEKDESLYYSFNDFEEEELRSEMKRTGELAIPRKIKILENRNKIAIKSNGNEAIKLYQLENVE</sequence>
<comment type="caution">
    <text evidence="1">The sequence shown here is derived from an EMBL/GenBank/DDBJ whole genome shotgun (WGS) entry which is preliminary data.</text>
</comment>
<name>A0A090Y2X8_PAEMA</name>
<dbReference type="HOGENOM" id="CLU_1683561_0_0_9"/>
<dbReference type="EMBL" id="WNZZ01000013">
    <property type="protein sequence ID" value="MUG24251.1"/>
    <property type="molecule type" value="Genomic_DNA"/>
</dbReference>
<dbReference type="PATRIC" id="fig|44252.3.peg.6312"/>
<dbReference type="Proteomes" id="UP000029278">
    <property type="component" value="Unassembled WGS sequence"/>
</dbReference>
<proteinExistence type="predicted"/>
<organism evidence="1 3">
    <name type="scientific">Paenibacillus macerans</name>
    <name type="common">Bacillus macerans</name>
    <dbReference type="NCBI Taxonomy" id="44252"/>
    <lineage>
        <taxon>Bacteria</taxon>
        <taxon>Bacillati</taxon>
        <taxon>Bacillota</taxon>
        <taxon>Bacilli</taxon>
        <taxon>Bacillales</taxon>
        <taxon>Paenibacillaceae</taxon>
        <taxon>Paenibacillus</taxon>
    </lineage>
</organism>
<dbReference type="AlphaFoldDB" id="A0A090Y2X8"/>
<reference evidence="1 3" key="1">
    <citation type="submission" date="2014-04" db="EMBL/GenBank/DDBJ databases">
        <authorList>
            <person name="Bishop-Lilly K.A."/>
            <person name="Broomall S.M."/>
            <person name="Chain P.S."/>
            <person name="Chertkov O."/>
            <person name="Coyne S.R."/>
            <person name="Daligault H.E."/>
            <person name="Davenport K.W."/>
            <person name="Erkkila T."/>
            <person name="Frey K.G."/>
            <person name="Gibbons H.S."/>
            <person name="Gu W."/>
            <person name="Jaissle J."/>
            <person name="Johnson S.L."/>
            <person name="Koroleva G.I."/>
            <person name="Ladner J.T."/>
            <person name="Lo C.-C."/>
            <person name="Minogue T.D."/>
            <person name="Munk C."/>
            <person name="Palacios G.F."/>
            <person name="Redden C.L."/>
            <person name="Rosenzweig C.N."/>
            <person name="Scholz M.B."/>
            <person name="Teshima H."/>
            <person name="Xu Y."/>
        </authorList>
    </citation>
    <scope>NUCLEOTIDE SEQUENCE [LARGE SCALE GENOMIC DNA]</scope>
    <source>
        <strain evidence="1 3">8244</strain>
    </source>
</reference>